<dbReference type="SMART" id="SM00225">
    <property type="entry name" value="BTB"/>
    <property type="match status" value="1"/>
</dbReference>
<dbReference type="EMBL" id="JAACJK010000003">
    <property type="protein sequence ID" value="KAF5340559.1"/>
    <property type="molecule type" value="Genomic_DNA"/>
</dbReference>
<dbReference type="PROSITE" id="PS50097">
    <property type="entry name" value="BTB"/>
    <property type="match status" value="1"/>
</dbReference>
<dbReference type="OrthoDB" id="3044562at2759"/>
<evidence type="ECO:0000259" key="2">
    <source>
        <dbReference type="PROSITE" id="PS50097"/>
    </source>
</evidence>
<organism evidence="3 4">
    <name type="scientific">Ephemerocybe angulata</name>
    <dbReference type="NCBI Taxonomy" id="980116"/>
    <lineage>
        <taxon>Eukaryota</taxon>
        <taxon>Fungi</taxon>
        <taxon>Dikarya</taxon>
        <taxon>Basidiomycota</taxon>
        <taxon>Agaricomycotina</taxon>
        <taxon>Agaricomycetes</taxon>
        <taxon>Agaricomycetidae</taxon>
        <taxon>Agaricales</taxon>
        <taxon>Agaricineae</taxon>
        <taxon>Psathyrellaceae</taxon>
        <taxon>Ephemerocybe</taxon>
    </lineage>
</organism>
<accession>A0A8H5FKW2</accession>
<proteinExistence type="predicted"/>
<dbReference type="Proteomes" id="UP000541558">
    <property type="component" value="Unassembled WGS sequence"/>
</dbReference>
<name>A0A8H5FKW2_9AGAR</name>
<evidence type="ECO:0000313" key="4">
    <source>
        <dbReference type="Proteomes" id="UP000541558"/>
    </source>
</evidence>
<feature type="domain" description="BTB" evidence="2">
    <location>
        <begin position="31"/>
        <end position="98"/>
    </location>
</feature>
<dbReference type="Gene3D" id="3.30.710.10">
    <property type="entry name" value="Potassium Channel Kv1.1, Chain A"/>
    <property type="match status" value="1"/>
</dbReference>
<reference evidence="3 4" key="1">
    <citation type="journal article" date="2020" name="ISME J.">
        <title>Uncovering the hidden diversity of litter-decomposition mechanisms in mushroom-forming fungi.</title>
        <authorList>
            <person name="Floudas D."/>
            <person name="Bentzer J."/>
            <person name="Ahren D."/>
            <person name="Johansson T."/>
            <person name="Persson P."/>
            <person name="Tunlid A."/>
        </authorList>
    </citation>
    <scope>NUCLEOTIDE SEQUENCE [LARGE SCALE GENOMIC DNA]</scope>
    <source>
        <strain evidence="3 4">CBS 175.51</strain>
    </source>
</reference>
<sequence>MPEARSDSNDNDMAVEEEPPKQSQKVWFSDGNIVLQAQNVQFKVHKSVLAKHSSVFADLFEMPHTNGDEQTADGCPIVQLHDSADDIKHMTLTLYGDKAYNNVSGGLPMPVVAAMVRMGRKYDIDHIKLEGLSRLKKLFPESLDDWDRLRTSGITPEHELQGLLDLTIEAINLAHEDHDMWLDNHPAVPAAALGPCFDGRDELYRTQWERVYAWLDGVGAYPGCLHQAECLASGRVLMSRIWKHPNLWCTFHDWGRVVEEHDHLVKILCSSCASQAENSQNAGRVKLWDNLPHLFGLGSWNELKDFES</sequence>
<evidence type="ECO:0000256" key="1">
    <source>
        <dbReference type="SAM" id="MobiDB-lite"/>
    </source>
</evidence>
<dbReference type="InterPro" id="IPR011333">
    <property type="entry name" value="SKP1/BTB/POZ_sf"/>
</dbReference>
<dbReference type="InterPro" id="IPR000210">
    <property type="entry name" value="BTB/POZ_dom"/>
</dbReference>
<dbReference type="SUPFAM" id="SSF54695">
    <property type="entry name" value="POZ domain"/>
    <property type="match status" value="1"/>
</dbReference>
<dbReference type="AlphaFoldDB" id="A0A8H5FKW2"/>
<dbReference type="Pfam" id="PF00651">
    <property type="entry name" value="BTB"/>
    <property type="match status" value="1"/>
</dbReference>
<evidence type="ECO:0000313" key="3">
    <source>
        <dbReference type="EMBL" id="KAF5340559.1"/>
    </source>
</evidence>
<keyword evidence="4" id="KW-1185">Reference proteome</keyword>
<feature type="region of interest" description="Disordered" evidence="1">
    <location>
        <begin position="1"/>
        <end position="23"/>
    </location>
</feature>
<gene>
    <name evidence="3" type="ORF">D9611_007304</name>
</gene>
<protein>
    <recommendedName>
        <fullName evidence="2">BTB domain-containing protein</fullName>
    </recommendedName>
</protein>
<dbReference type="CDD" id="cd18186">
    <property type="entry name" value="BTB_POZ_ZBTB_KLHL-like"/>
    <property type="match status" value="1"/>
</dbReference>
<comment type="caution">
    <text evidence="3">The sequence shown here is derived from an EMBL/GenBank/DDBJ whole genome shotgun (WGS) entry which is preliminary data.</text>
</comment>